<dbReference type="EMBL" id="CAJPIJ010000149">
    <property type="protein sequence ID" value="CAG1991631.1"/>
    <property type="molecule type" value="Genomic_DNA"/>
</dbReference>
<dbReference type="Proteomes" id="UP000746612">
    <property type="component" value="Unassembled WGS sequence"/>
</dbReference>
<sequence length="544" mass="62693">MSGLLRSVRLRPLSHCVALRPMVIQPRFSSTAAQKEKEAAKQKAREPSQRIESEWLKWRKIRDRKIRLRDEAAAAAADMAEAEATARVRAMVNERMELLMEEVMRQDAKMLVEADKETEMFDLKPSNLLLLATKASNWLRETNDRFTSIRRARGRDKDFSDATESQYHALRTEFVVKWHTMYYGLMGFAHVPYHQDREILRPSDLVRSPFPPHIDVICTVVGYNSKLITAKRWSIPVANLVPGYSCFPRCSYNQTKTFPGDVSMSCYQDILDSSRIRWTKMISDNQTDPNSHRQWREMISPPGDHIILTVSRSLLHRISRPFNPTNIYVRHRILFEPTEDNSMIVLHSTILSATTFRPLVYATEYCYFQDPKTSYKYPIRRKEWQPLCEIMHKLWQDQAKVAQSHQVLVDSTFNIALEELVAKIPTPDPESTAMTSDELQSLFDSGITGVNDRSRSFGQPPTSVLNKMRENMAEEHSSNEQPDEEFLEDLRDDIAKWEIKDEVDESGEIPSDADITSQAGKPNDAMSPKNNVPVNAKKGSRRKR</sequence>
<protein>
    <submittedName>
        <fullName evidence="3">Uncharacterized protein</fullName>
    </submittedName>
</protein>
<accession>A0A4E9E9M4</accession>
<organism evidence="3">
    <name type="scientific">Gibberella zeae</name>
    <name type="common">Wheat head blight fungus</name>
    <name type="synonym">Fusarium graminearum</name>
    <dbReference type="NCBI Taxonomy" id="5518"/>
    <lineage>
        <taxon>Eukaryota</taxon>
        <taxon>Fungi</taxon>
        <taxon>Dikarya</taxon>
        <taxon>Ascomycota</taxon>
        <taxon>Pezizomycotina</taxon>
        <taxon>Sordariomycetes</taxon>
        <taxon>Hypocreomycetidae</taxon>
        <taxon>Hypocreales</taxon>
        <taxon>Nectriaceae</taxon>
        <taxon>Fusarium</taxon>
    </lineage>
</organism>
<gene>
    <name evidence="3" type="ORF">FUG_LOCUS324025</name>
    <name evidence="2" type="ORF">MDCFG202_LOCUS341974</name>
</gene>
<reference evidence="3" key="1">
    <citation type="submission" date="2019-04" db="EMBL/GenBank/DDBJ databases">
        <authorList>
            <person name="Melise S."/>
            <person name="Noan J."/>
            <person name="Okalmin O."/>
        </authorList>
    </citation>
    <scope>NUCLEOTIDE SEQUENCE</scope>
    <source>
        <strain evidence="3">FN9</strain>
    </source>
</reference>
<reference evidence="2" key="2">
    <citation type="submission" date="2021-03" db="EMBL/GenBank/DDBJ databases">
        <authorList>
            <person name="Alouane T."/>
            <person name="Langin T."/>
            <person name="Bonhomme L."/>
        </authorList>
    </citation>
    <scope>NUCLEOTIDE SEQUENCE</scope>
    <source>
        <strain evidence="2">MDC_Fg202</strain>
    </source>
</reference>
<dbReference type="AlphaFoldDB" id="A0A4E9E9M4"/>
<feature type="compositionally biased region" description="Basic and acidic residues" evidence="1">
    <location>
        <begin position="488"/>
        <end position="500"/>
    </location>
</feature>
<name>A0A4E9E9M4_GIBZA</name>
<proteinExistence type="predicted"/>
<evidence type="ECO:0000313" key="3">
    <source>
        <dbReference type="EMBL" id="VIO59008.1"/>
    </source>
</evidence>
<evidence type="ECO:0000313" key="2">
    <source>
        <dbReference type="EMBL" id="CAG1991631.1"/>
    </source>
</evidence>
<dbReference type="EMBL" id="CAAKMV010000136">
    <property type="protein sequence ID" value="VIO59008.1"/>
    <property type="molecule type" value="Genomic_DNA"/>
</dbReference>
<evidence type="ECO:0000256" key="1">
    <source>
        <dbReference type="SAM" id="MobiDB-lite"/>
    </source>
</evidence>
<feature type="region of interest" description="Disordered" evidence="1">
    <location>
        <begin position="29"/>
        <end position="48"/>
    </location>
</feature>
<feature type="compositionally biased region" description="Basic and acidic residues" evidence="1">
    <location>
        <begin position="34"/>
        <end position="48"/>
    </location>
</feature>
<feature type="region of interest" description="Disordered" evidence="1">
    <location>
        <begin position="471"/>
        <end position="544"/>
    </location>
</feature>